<reference evidence="2 3" key="1">
    <citation type="submission" date="2020-02" db="EMBL/GenBank/DDBJ databases">
        <title>Synteny-based analysis reveals conserved mechanism for high triclosan tolerance in Pseudomonas, as well as instances of horizontal transfer.</title>
        <authorList>
            <person name="Mcfarland A.G."/>
            <person name="Bertucci H.K."/>
            <person name="Litmann E."/>
            <person name="Shen J."/>
            <person name="Huttenhower C."/>
            <person name="Hartmann E.M."/>
        </authorList>
    </citation>
    <scope>NUCLEOTIDE SEQUENCE [LARGE SCALE GENOMIC DNA]</scope>
    <source>
        <strain evidence="2 3">115A1</strain>
    </source>
</reference>
<evidence type="ECO:0000256" key="1">
    <source>
        <dbReference type="SAM" id="Phobius"/>
    </source>
</evidence>
<dbReference type="Pfam" id="PF17113">
    <property type="entry name" value="AmpE"/>
    <property type="match status" value="1"/>
</dbReference>
<feature type="transmembrane region" description="Helical" evidence="1">
    <location>
        <begin position="187"/>
        <end position="208"/>
    </location>
</feature>
<gene>
    <name evidence="2" type="primary">ampE</name>
    <name evidence="2" type="ORF">G7026_19295</name>
</gene>
<dbReference type="RefSeq" id="WP_181072568.1">
    <property type="nucleotide sequence ID" value="NZ_JAAMRF010000011.1"/>
</dbReference>
<feature type="transmembrane region" description="Helical" evidence="1">
    <location>
        <begin position="45"/>
        <end position="65"/>
    </location>
</feature>
<protein>
    <submittedName>
        <fullName evidence="2">Regulatory signaling modulator protein AmpE</fullName>
    </submittedName>
</protein>
<keyword evidence="3" id="KW-1185">Reference proteome</keyword>
<dbReference type="PANTHER" id="PTHR38684:SF1">
    <property type="entry name" value="PROTEIN AMPE"/>
    <property type="match status" value="1"/>
</dbReference>
<accession>A0ABR5Z5U5</accession>
<keyword evidence="1" id="KW-1133">Transmembrane helix</keyword>
<organism evidence="2 3">
    <name type="scientific">Stutzerimonas azotifigens</name>
    <dbReference type="NCBI Taxonomy" id="291995"/>
    <lineage>
        <taxon>Bacteria</taxon>
        <taxon>Pseudomonadati</taxon>
        <taxon>Pseudomonadota</taxon>
        <taxon>Gammaproteobacteria</taxon>
        <taxon>Pseudomonadales</taxon>
        <taxon>Pseudomonadaceae</taxon>
        <taxon>Stutzerimonas</taxon>
    </lineage>
</organism>
<feature type="transmembrane region" description="Helical" evidence="1">
    <location>
        <begin position="144"/>
        <end position="166"/>
    </location>
</feature>
<sequence>MSFLVLLLVLLVEKFSSLRLAVQRDGWWLSLQARLQQSLGDSPWLLLALLVLLPVIALALLLAVLEPLAYGLLVLPVHLLVVLYSLGRGDVKRQLGPFRDMWRREDREGAFLAAERDLGLTDDSERGLFERVERHLLWQGFQSFFAVIFWYMLLGPLVALGYRLLALVAEHGANQGLRERASQVRHALDWLPVRALTASFALVGNFVAVNRVLLPELLHWDLPAGRLLGQAGPAAADLDERFIGEPGVARLDALWALLIRAGALWYAVFAVVTLLA</sequence>
<comment type="caution">
    <text evidence="2">The sequence shown here is derived from an EMBL/GenBank/DDBJ whole genome shotgun (WGS) entry which is preliminary data.</text>
</comment>
<dbReference type="PANTHER" id="PTHR38684">
    <property type="entry name" value="PROTEIN AMPE"/>
    <property type="match status" value="1"/>
</dbReference>
<dbReference type="Proteomes" id="UP000786387">
    <property type="component" value="Unassembled WGS sequence"/>
</dbReference>
<dbReference type="EMBL" id="JAAMRF010000011">
    <property type="protein sequence ID" value="MBA1275497.1"/>
    <property type="molecule type" value="Genomic_DNA"/>
</dbReference>
<name>A0ABR5Z5U5_9GAMM</name>
<feature type="transmembrane region" description="Helical" evidence="1">
    <location>
        <begin position="70"/>
        <end position="87"/>
    </location>
</feature>
<keyword evidence="1" id="KW-0812">Transmembrane</keyword>
<dbReference type="InterPro" id="IPR031347">
    <property type="entry name" value="AmpE"/>
</dbReference>
<evidence type="ECO:0000313" key="2">
    <source>
        <dbReference type="EMBL" id="MBA1275497.1"/>
    </source>
</evidence>
<proteinExistence type="predicted"/>
<dbReference type="InterPro" id="IPR052966">
    <property type="entry name" value="Beta-lactamase_Reg"/>
</dbReference>
<evidence type="ECO:0000313" key="3">
    <source>
        <dbReference type="Proteomes" id="UP000786387"/>
    </source>
</evidence>
<keyword evidence="1" id="KW-0472">Membrane</keyword>
<feature type="transmembrane region" description="Helical" evidence="1">
    <location>
        <begin position="253"/>
        <end position="275"/>
    </location>
</feature>